<accession>X1VUU8</accession>
<feature type="non-terminal residue" evidence="1">
    <location>
        <position position="110"/>
    </location>
</feature>
<dbReference type="Gene3D" id="3.20.70.20">
    <property type="match status" value="1"/>
</dbReference>
<dbReference type="Pfam" id="PF13597">
    <property type="entry name" value="NRDD"/>
    <property type="match status" value="1"/>
</dbReference>
<reference evidence="1" key="1">
    <citation type="journal article" date="2014" name="Front. Microbiol.">
        <title>High frequency of phylogenetically diverse reductive dehalogenase-homologous genes in deep subseafloor sedimentary metagenomes.</title>
        <authorList>
            <person name="Kawai M."/>
            <person name="Futagami T."/>
            <person name="Toyoda A."/>
            <person name="Takaki Y."/>
            <person name="Nishi S."/>
            <person name="Hori S."/>
            <person name="Arai W."/>
            <person name="Tsubouchi T."/>
            <person name="Morono Y."/>
            <person name="Uchiyama I."/>
            <person name="Ito T."/>
            <person name="Fujiyama A."/>
            <person name="Inagaki F."/>
            <person name="Takami H."/>
        </authorList>
    </citation>
    <scope>NUCLEOTIDE SEQUENCE</scope>
    <source>
        <strain evidence="1">Expedition CK06-06</strain>
    </source>
</reference>
<protein>
    <submittedName>
        <fullName evidence="1">Uncharacterized protein</fullName>
    </submittedName>
</protein>
<evidence type="ECO:0000313" key="1">
    <source>
        <dbReference type="EMBL" id="GAJ21466.1"/>
    </source>
</evidence>
<dbReference type="SUPFAM" id="SSF51998">
    <property type="entry name" value="PFL-like glycyl radical enzymes"/>
    <property type="match status" value="1"/>
</dbReference>
<dbReference type="GO" id="GO:0008998">
    <property type="term" value="F:ribonucleoside-triphosphate reductase (thioredoxin) activity"/>
    <property type="evidence" value="ECO:0007669"/>
    <property type="project" value="InterPro"/>
</dbReference>
<gene>
    <name evidence="1" type="ORF">S12H4_61592</name>
</gene>
<sequence length="110" mass="12848">NTVYNTINLPRIALEIDKKNPNLTKEEKIGLFKKKWLEIADDVKDLLFDRYYKICKQDPDDFPSNLQYNLRIIDLNKINSMEEVFKNGTLAIGFIGVSETIELLTGEKYF</sequence>
<feature type="non-terminal residue" evidence="1">
    <location>
        <position position="1"/>
    </location>
</feature>
<proteinExistence type="predicted"/>
<dbReference type="EMBL" id="BARW01040941">
    <property type="protein sequence ID" value="GAJ21466.1"/>
    <property type="molecule type" value="Genomic_DNA"/>
</dbReference>
<dbReference type="GO" id="GO:0006260">
    <property type="term" value="P:DNA replication"/>
    <property type="evidence" value="ECO:0007669"/>
    <property type="project" value="InterPro"/>
</dbReference>
<dbReference type="InterPro" id="IPR012833">
    <property type="entry name" value="NrdD"/>
</dbReference>
<comment type="caution">
    <text evidence="1">The sequence shown here is derived from an EMBL/GenBank/DDBJ whole genome shotgun (WGS) entry which is preliminary data.</text>
</comment>
<name>X1VUU8_9ZZZZ</name>
<organism evidence="1">
    <name type="scientific">marine sediment metagenome</name>
    <dbReference type="NCBI Taxonomy" id="412755"/>
    <lineage>
        <taxon>unclassified sequences</taxon>
        <taxon>metagenomes</taxon>
        <taxon>ecological metagenomes</taxon>
    </lineage>
</organism>
<dbReference type="AlphaFoldDB" id="X1VUU8"/>